<evidence type="ECO:0000256" key="2">
    <source>
        <dbReference type="ARBA" id="ARBA00022576"/>
    </source>
</evidence>
<dbReference type="RefSeq" id="WP_367886150.1">
    <property type="nucleotide sequence ID" value="NZ_CP130612.1"/>
</dbReference>
<dbReference type="Proteomes" id="UP001229955">
    <property type="component" value="Chromosome"/>
</dbReference>
<dbReference type="CDD" id="cd00609">
    <property type="entry name" value="AAT_like"/>
    <property type="match status" value="1"/>
</dbReference>
<evidence type="ECO:0000313" key="6">
    <source>
        <dbReference type="EMBL" id="WKW13290.1"/>
    </source>
</evidence>
<evidence type="ECO:0000256" key="1">
    <source>
        <dbReference type="ARBA" id="ARBA00007970"/>
    </source>
</evidence>
<keyword evidence="3" id="KW-0808">Transferase</keyword>
<proteinExistence type="inferred from homology"/>
<gene>
    <name evidence="6" type="ORF">Strain138_002607</name>
    <name evidence="7" type="ORF">Strain318_002607</name>
</gene>
<accession>A0AA49Q8K0</accession>
<dbReference type="PANTHER" id="PTHR43643:SF3">
    <property type="entry name" value="HISTIDINOL-PHOSPHATE AMINOTRANSFERASE"/>
    <property type="match status" value="1"/>
</dbReference>
<dbReference type="Pfam" id="PF00155">
    <property type="entry name" value="Aminotran_1_2"/>
    <property type="match status" value="1"/>
</dbReference>
<accession>A0AA49Q6P0</accession>
<feature type="domain" description="Aminotransferase class I/classII large" evidence="5">
    <location>
        <begin position="52"/>
        <end position="375"/>
    </location>
</feature>
<dbReference type="InterPro" id="IPR006311">
    <property type="entry name" value="TAT_signal"/>
</dbReference>
<dbReference type="PANTHER" id="PTHR43643">
    <property type="entry name" value="HISTIDINOL-PHOSPHATE AMINOTRANSFERASE 2"/>
    <property type="match status" value="1"/>
</dbReference>
<dbReference type="InterPro" id="IPR050106">
    <property type="entry name" value="HistidinolP_aminotransfase"/>
</dbReference>
<keyword evidence="8" id="KW-1185">Reference proteome</keyword>
<dbReference type="InterPro" id="IPR015421">
    <property type="entry name" value="PyrdxlP-dep_Trfase_major"/>
</dbReference>
<dbReference type="GO" id="GO:0008483">
    <property type="term" value="F:transaminase activity"/>
    <property type="evidence" value="ECO:0007669"/>
    <property type="project" value="UniProtKB-KW"/>
</dbReference>
<dbReference type="Gene3D" id="3.40.640.10">
    <property type="entry name" value="Type I PLP-dependent aspartate aminotransferase-like (Major domain)"/>
    <property type="match status" value="1"/>
</dbReference>
<sequence length="382" mass="40980">MAFSRRSFVRALGLGGTAALTAPSWVGARGLESLAGSGDLVELERTLQGGAIRLMSNENPNGPVPAAIRAMQASFHEAAWYPASTEGRVRTALARSFNMPEEQILLGSGSGEILKVAVQAFCSPTKHLVTAIPTFETPTATARGLGFPVREVPLDSQLRLDLDGMLREVRGAGLVFLCNPNNPTGHVHGKAAVERFITAVLAADPEVVILVDEAYHEFVDDPSYASALPIVASQPRVFVSRTFSKIYGLAGLRVGYAFGQPATLERMAAHRVSNGVGALAQVAAVAALADTAQMAREQQLNREARAYTARVFTDLGYQVIPSQTNFVFVNVRRDALAFQAACRTEGLIVGRAFPPMTQWSRVSIGTMDEMRRAAPAFRKLLG</sequence>
<name>A0AA49Q8K0_9BACT</name>
<comment type="similarity">
    <text evidence="1">Belongs to the class-II pyridoxal-phosphate-dependent aminotransferase family. Histidinol-phosphate aminotransferase subfamily.</text>
</comment>
<dbReference type="InterPro" id="IPR015422">
    <property type="entry name" value="PyrdxlP-dep_Trfase_small"/>
</dbReference>
<organism evidence="7 8">
    <name type="scientific">Pseudogemmatithrix spongiicola</name>
    <dbReference type="NCBI Taxonomy" id="3062599"/>
    <lineage>
        <taxon>Bacteria</taxon>
        <taxon>Pseudomonadati</taxon>
        <taxon>Gemmatimonadota</taxon>
        <taxon>Gemmatimonadia</taxon>
        <taxon>Gemmatimonadales</taxon>
        <taxon>Gemmatimonadaceae</taxon>
        <taxon>Pseudogemmatithrix</taxon>
    </lineage>
</organism>
<dbReference type="AlphaFoldDB" id="A0AA49Q8K0"/>
<dbReference type="InterPro" id="IPR015424">
    <property type="entry name" value="PyrdxlP-dep_Trfase"/>
</dbReference>
<keyword evidence="2 7" id="KW-0032">Aminotransferase</keyword>
<evidence type="ECO:0000259" key="5">
    <source>
        <dbReference type="Pfam" id="PF00155"/>
    </source>
</evidence>
<dbReference type="SUPFAM" id="SSF53383">
    <property type="entry name" value="PLP-dependent transferases"/>
    <property type="match status" value="1"/>
</dbReference>
<dbReference type="GO" id="GO:0030170">
    <property type="term" value="F:pyridoxal phosphate binding"/>
    <property type="evidence" value="ECO:0007669"/>
    <property type="project" value="InterPro"/>
</dbReference>
<reference evidence="7" key="1">
    <citation type="submission" date="2023-07" db="EMBL/GenBank/DDBJ databases">
        <authorList>
            <person name="Haufschild T."/>
            <person name="Kallscheuer N."/>
            <person name="Hammer J."/>
            <person name="Kohn T."/>
            <person name="Kabuu M."/>
            <person name="Jogler M."/>
            <person name="Wohfarth N."/>
            <person name="Heuer A."/>
            <person name="Rohde M."/>
            <person name="van Teeseling M.C.F."/>
            <person name="Jogler C."/>
        </authorList>
    </citation>
    <scope>NUCLEOTIDE SEQUENCE</scope>
    <source>
        <strain evidence="6">Strain 138</strain>
        <strain evidence="7">Strain 318</strain>
    </source>
</reference>
<evidence type="ECO:0000313" key="8">
    <source>
        <dbReference type="Proteomes" id="UP001229955"/>
    </source>
</evidence>
<dbReference type="KEGG" id="pspc:Strain318_002607"/>
<dbReference type="EMBL" id="CP130613">
    <property type="protein sequence ID" value="WKW16197.1"/>
    <property type="molecule type" value="Genomic_DNA"/>
</dbReference>
<dbReference type="EMBL" id="CP130612">
    <property type="protein sequence ID" value="WKW13290.1"/>
    <property type="molecule type" value="Genomic_DNA"/>
</dbReference>
<dbReference type="PROSITE" id="PS51318">
    <property type="entry name" value="TAT"/>
    <property type="match status" value="1"/>
</dbReference>
<keyword evidence="4" id="KW-0663">Pyridoxal phosphate</keyword>
<dbReference type="InterPro" id="IPR004839">
    <property type="entry name" value="Aminotransferase_I/II_large"/>
</dbReference>
<protein>
    <submittedName>
        <fullName evidence="7">Aminotransferase class I/II-fold pyridoxal phosphate-dependent enzyme</fullName>
    </submittedName>
</protein>
<evidence type="ECO:0000313" key="7">
    <source>
        <dbReference type="EMBL" id="WKW16197.1"/>
    </source>
</evidence>
<evidence type="ECO:0000256" key="3">
    <source>
        <dbReference type="ARBA" id="ARBA00022679"/>
    </source>
</evidence>
<dbReference type="Gene3D" id="3.90.1150.10">
    <property type="entry name" value="Aspartate Aminotransferase, domain 1"/>
    <property type="match status" value="1"/>
</dbReference>
<evidence type="ECO:0000256" key="4">
    <source>
        <dbReference type="ARBA" id="ARBA00022898"/>
    </source>
</evidence>